<evidence type="ECO:0000313" key="9">
    <source>
        <dbReference type="Proteomes" id="UP000186141"/>
    </source>
</evidence>
<proteinExistence type="inferred from homology"/>
<comment type="catalytic activity">
    <reaction evidence="7">
        <text>a peptidoglycan chain = a peptidoglycan chain with N-acetyl-1,6-anhydromuramyl-[peptide] at the reducing end + a peptidoglycan chain with N-acetylglucosamine at the non-reducing end.</text>
        <dbReference type="EC" id="4.2.2.29"/>
    </reaction>
</comment>
<reference evidence="8 9" key="1">
    <citation type="submission" date="2017-01" db="EMBL/GenBank/DDBJ databases">
        <authorList>
            <person name="Mah S.A."/>
            <person name="Swanson W.J."/>
            <person name="Moy G.W."/>
            <person name="Vacquier V.D."/>
        </authorList>
    </citation>
    <scope>NUCLEOTIDE SEQUENCE [LARGE SCALE GENOMIC DNA]</scope>
    <source>
        <strain evidence="8 9">DSM 26375</strain>
    </source>
</reference>
<name>A0A1N7MLE6_9RHOB</name>
<dbReference type="Pfam" id="PF02618">
    <property type="entry name" value="YceG"/>
    <property type="match status" value="2"/>
</dbReference>
<evidence type="ECO:0000256" key="5">
    <source>
        <dbReference type="ARBA" id="ARBA00023239"/>
    </source>
</evidence>
<accession>A0A1N7MLE6</accession>
<dbReference type="OrthoDB" id="9814591at2"/>
<evidence type="ECO:0000256" key="7">
    <source>
        <dbReference type="HAMAP-Rule" id="MF_02065"/>
    </source>
</evidence>
<evidence type="ECO:0000256" key="4">
    <source>
        <dbReference type="ARBA" id="ARBA00023136"/>
    </source>
</evidence>
<feature type="site" description="Important for catalytic activity" evidence="7">
    <location>
        <position position="259"/>
    </location>
</feature>
<dbReference type="GO" id="GO:0009252">
    <property type="term" value="P:peptidoglycan biosynthetic process"/>
    <property type="evidence" value="ECO:0007669"/>
    <property type="project" value="UniProtKB-UniRule"/>
</dbReference>
<evidence type="ECO:0000256" key="2">
    <source>
        <dbReference type="ARBA" id="ARBA00022692"/>
    </source>
</evidence>
<keyword evidence="3 7" id="KW-1133">Transmembrane helix</keyword>
<keyword evidence="4 7" id="KW-0472">Membrane</keyword>
<evidence type="ECO:0000256" key="6">
    <source>
        <dbReference type="ARBA" id="ARBA00023316"/>
    </source>
</evidence>
<dbReference type="Gene3D" id="3.30.1490.480">
    <property type="entry name" value="Endolytic murein transglycosylase"/>
    <property type="match status" value="1"/>
</dbReference>
<keyword evidence="7" id="KW-0997">Cell inner membrane</keyword>
<keyword evidence="9" id="KW-1185">Reference proteome</keyword>
<comment type="similarity">
    <text evidence="7">Belongs to the transglycosylase MltG family.</text>
</comment>
<dbReference type="RefSeq" id="WP_076529952.1">
    <property type="nucleotide sequence ID" value="NZ_BMEH01000002.1"/>
</dbReference>
<dbReference type="GO" id="GO:0005886">
    <property type="term" value="C:plasma membrane"/>
    <property type="evidence" value="ECO:0007669"/>
    <property type="project" value="UniProtKB-UniRule"/>
</dbReference>
<comment type="function">
    <text evidence="7">Functions as a peptidoglycan terminase that cleaves nascent peptidoglycan strands endolytically to terminate their elongation.</text>
</comment>
<dbReference type="PANTHER" id="PTHR30518:SF2">
    <property type="entry name" value="ENDOLYTIC MUREIN TRANSGLYCOSYLASE"/>
    <property type="match status" value="1"/>
</dbReference>
<dbReference type="NCBIfam" id="TIGR00247">
    <property type="entry name" value="endolytic transglycosylase MltG"/>
    <property type="match status" value="1"/>
</dbReference>
<dbReference type="GO" id="GO:0071555">
    <property type="term" value="P:cell wall organization"/>
    <property type="evidence" value="ECO:0007669"/>
    <property type="project" value="UniProtKB-KW"/>
</dbReference>
<dbReference type="CDD" id="cd08010">
    <property type="entry name" value="MltG_like"/>
    <property type="match status" value="1"/>
</dbReference>
<keyword evidence="6 7" id="KW-0961">Cell wall biogenesis/degradation</keyword>
<dbReference type="STRING" id="1086013.SAMN05421774_102778"/>
<evidence type="ECO:0000313" key="8">
    <source>
        <dbReference type="EMBL" id="SIS86850.1"/>
    </source>
</evidence>
<sequence>MWKAIASNALTLFIVVLVAVAGLLAWGKRQYEGPGPLAEAICFRVDRGASFAAVSRGLETQGAISDARIFRIGADYTGKVQGLRFGSYLIQPQTSMDDIVDQLTRGGQSTCGSEINYRIGVTTADVVLRELDPGTQRYVEVVKFDPAIDNTPPEYTAAIDDPGIRFRVTLAEGTTVWQVAEALKRIDIMEGDIGALPPEGTLAPYSYEISKGSNRAELVAEMRDRQSRILNDLWAARADGLPYATPEEALIMASIVEKETGVPDERGTVASVFVNRLRTGMKLQTDPTVIYGVTKGQGVLGRGLRQSELRGATPWNTYVIDGLPPTPIANPGRASIEATLNPPTTPYIFFVADGTGGHAFAETLAEHNANVAKWRQIEAERARQPSAQPAGN</sequence>
<evidence type="ECO:0000256" key="1">
    <source>
        <dbReference type="ARBA" id="ARBA00022475"/>
    </source>
</evidence>
<gene>
    <name evidence="7" type="primary">mltG</name>
    <name evidence="8" type="ORF">SAMN05421774_102778</name>
</gene>
<dbReference type="PANTHER" id="PTHR30518">
    <property type="entry name" value="ENDOLYTIC MUREIN TRANSGLYCOSYLASE"/>
    <property type="match status" value="1"/>
</dbReference>
<dbReference type="EMBL" id="FTOT01000002">
    <property type="protein sequence ID" value="SIS86850.1"/>
    <property type="molecule type" value="Genomic_DNA"/>
</dbReference>
<dbReference type="Proteomes" id="UP000186141">
    <property type="component" value="Unassembled WGS sequence"/>
</dbReference>
<dbReference type="HAMAP" id="MF_02065">
    <property type="entry name" value="MltG"/>
    <property type="match status" value="1"/>
</dbReference>
<dbReference type="InterPro" id="IPR003770">
    <property type="entry name" value="MLTG-like"/>
</dbReference>
<dbReference type="Gene3D" id="3.30.160.60">
    <property type="entry name" value="Classic Zinc Finger"/>
    <property type="match status" value="1"/>
</dbReference>
<protein>
    <recommendedName>
        <fullName evidence="7">Endolytic murein transglycosylase</fullName>
        <ecNumber evidence="7">4.2.2.29</ecNumber>
    </recommendedName>
    <alternativeName>
        <fullName evidence="7">Peptidoglycan lytic transglycosylase</fullName>
    </alternativeName>
    <alternativeName>
        <fullName evidence="7">Peptidoglycan polymerization terminase</fullName>
    </alternativeName>
</protein>
<organism evidence="8 9">
    <name type="scientific">Gemmobacter megaterium</name>
    <dbReference type="NCBI Taxonomy" id="1086013"/>
    <lineage>
        <taxon>Bacteria</taxon>
        <taxon>Pseudomonadati</taxon>
        <taxon>Pseudomonadota</taxon>
        <taxon>Alphaproteobacteria</taxon>
        <taxon>Rhodobacterales</taxon>
        <taxon>Paracoccaceae</taxon>
        <taxon>Gemmobacter</taxon>
    </lineage>
</organism>
<dbReference type="AlphaFoldDB" id="A0A1N7MLE6"/>
<keyword evidence="2 7" id="KW-0812">Transmembrane</keyword>
<keyword evidence="1 7" id="KW-1003">Cell membrane</keyword>
<evidence type="ECO:0000256" key="3">
    <source>
        <dbReference type="ARBA" id="ARBA00022989"/>
    </source>
</evidence>
<dbReference type="EC" id="4.2.2.29" evidence="7"/>
<keyword evidence="5 7" id="KW-0456">Lyase</keyword>
<dbReference type="GO" id="GO:0008932">
    <property type="term" value="F:lytic endotransglycosylase activity"/>
    <property type="evidence" value="ECO:0007669"/>
    <property type="project" value="UniProtKB-UniRule"/>
</dbReference>